<feature type="compositionally biased region" description="Basic and acidic residues" evidence="1">
    <location>
        <begin position="62"/>
        <end position="72"/>
    </location>
</feature>
<evidence type="ECO:0000256" key="1">
    <source>
        <dbReference type="SAM" id="MobiDB-lite"/>
    </source>
</evidence>
<gene>
    <name evidence="2" type="ORF">SCHPADRAFT_1000511</name>
</gene>
<dbReference type="InParanoid" id="A0A0H2RWA5"/>
<name>A0A0H2RWA5_9AGAM</name>
<proteinExistence type="predicted"/>
<feature type="region of interest" description="Disordered" evidence="1">
    <location>
        <begin position="1"/>
        <end position="72"/>
    </location>
</feature>
<dbReference type="EMBL" id="KQ086067">
    <property type="protein sequence ID" value="KLO09081.1"/>
    <property type="molecule type" value="Genomic_DNA"/>
</dbReference>
<protein>
    <submittedName>
        <fullName evidence="2">Uncharacterized protein</fullName>
    </submittedName>
</protein>
<keyword evidence="3" id="KW-1185">Reference proteome</keyword>
<evidence type="ECO:0000313" key="3">
    <source>
        <dbReference type="Proteomes" id="UP000053477"/>
    </source>
</evidence>
<dbReference type="Proteomes" id="UP000053477">
    <property type="component" value="Unassembled WGS sequence"/>
</dbReference>
<sequence>MGQTLSATLAYPPVEAPATDRRQATVSIELTDEEGRDLLKESRKSASPRAPAMPHPSMATGARDENSEARTQECKLPNDAFEDEVKFLKKCFDDVKRPLKRLGDRTSKFRTNLHKSNLLFKFYPQDAQANGLQLLLRRSIARTEAVKPFLSAGEDSTAEDISALRESLEHLGQSSEYEPRDKKLFQAIVDMTYILDSDWSKLQRMEGSFKDITEHSRHCQKEDREMITHLGEMEEQTRFEMLEDDNGRATGFRRCRIASKVELEISNETPKNVSSYDRILSPIPLPQVLIHRDPSLDGDPDATLPVRTQENDKISGDMSTSGPFREQGLTIEASDVEPNNMRTTTEHFEDTIVNPSGLALVNVQRDDSETDRLVDQANDLQIRFQSAEPPSESNKDKMLTDLTALRDDLQLLIQSSEYNAADKELFQAISDTTETLEKEWNEQQETEIRFKEIIERSRRFQQDDRALINAKTEHIRKLANRQNRIRKRTEHIEKKNARLEKRISKFRDYINPIEIEIEGMRSLLGTK</sequence>
<accession>A0A0H2RWA5</accession>
<reference evidence="2 3" key="1">
    <citation type="submission" date="2015-04" db="EMBL/GenBank/DDBJ databases">
        <title>Complete genome sequence of Schizopora paradoxa KUC8140, a cosmopolitan wood degrader in East Asia.</title>
        <authorList>
            <consortium name="DOE Joint Genome Institute"/>
            <person name="Min B."/>
            <person name="Park H."/>
            <person name="Jang Y."/>
            <person name="Kim J.-J."/>
            <person name="Kim K.H."/>
            <person name="Pangilinan J."/>
            <person name="Lipzen A."/>
            <person name="Riley R."/>
            <person name="Grigoriev I.V."/>
            <person name="Spatafora J.W."/>
            <person name="Choi I.-G."/>
        </authorList>
    </citation>
    <scope>NUCLEOTIDE SEQUENCE [LARGE SCALE GENOMIC DNA]</scope>
    <source>
        <strain evidence="2 3">KUC8140</strain>
    </source>
</reference>
<dbReference type="AlphaFoldDB" id="A0A0H2RWA5"/>
<evidence type="ECO:0000313" key="2">
    <source>
        <dbReference type="EMBL" id="KLO09081.1"/>
    </source>
</evidence>
<organism evidence="2 3">
    <name type="scientific">Schizopora paradoxa</name>
    <dbReference type="NCBI Taxonomy" id="27342"/>
    <lineage>
        <taxon>Eukaryota</taxon>
        <taxon>Fungi</taxon>
        <taxon>Dikarya</taxon>
        <taxon>Basidiomycota</taxon>
        <taxon>Agaricomycotina</taxon>
        <taxon>Agaricomycetes</taxon>
        <taxon>Hymenochaetales</taxon>
        <taxon>Schizoporaceae</taxon>
        <taxon>Schizopora</taxon>
    </lineage>
</organism>